<gene>
    <name evidence="1" type="ORF">g.51819</name>
</gene>
<evidence type="ECO:0000313" key="1">
    <source>
        <dbReference type="EMBL" id="JAT18441.1"/>
    </source>
</evidence>
<organism evidence="1">
    <name type="scientific">Graphocephala atropunctata</name>
    <dbReference type="NCBI Taxonomy" id="36148"/>
    <lineage>
        <taxon>Eukaryota</taxon>
        <taxon>Metazoa</taxon>
        <taxon>Ecdysozoa</taxon>
        <taxon>Arthropoda</taxon>
        <taxon>Hexapoda</taxon>
        <taxon>Insecta</taxon>
        <taxon>Pterygota</taxon>
        <taxon>Neoptera</taxon>
        <taxon>Paraneoptera</taxon>
        <taxon>Hemiptera</taxon>
        <taxon>Auchenorrhyncha</taxon>
        <taxon>Membracoidea</taxon>
        <taxon>Cicadellidae</taxon>
        <taxon>Cicadellinae</taxon>
        <taxon>Cicadellini</taxon>
        <taxon>Graphocephala</taxon>
    </lineage>
</organism>
<feature type="non-terminal residue" evidence="1">
    <location>
        <position position="1"/>
    </location>
</feature>
<dbReference type="AlphaFoldDB" id="A0A1B6L487"/>
<reference evidence="1" key="1">
    <citation type="submission" date="2015-11" db="EMBL/GenBank/DDBJ databases">
        <title>De novo transcriptome assembly of four potential Pierce s Disease insect vectors from Arizona vineyards.</title>
        <authorList>
            <person name="Tassone E.E."/>
        </authorList>
    </citation>
    <scope>NUCLEOTIDE SEQUENCE</scope>
</reference>
<protein>
    <submittedName>
        <fullName evidence="1">Uncharacterized protein</fullName>
    </submittedName>
</protein>
<sequence length="129" mass="14374">NLVLTGAFRSSPAPGLLAEGSEPPLAAKRMQLALNYLYSLKSKPENPAYEVVFESELQGAYLDRPTLSAPFGVRAKALLMDLSVKEIKIRRCHQSEIPPWIIINPEFLCTAIKKKALLVQYMCRPFGNL</sequence>
<name>A0A1B6L487_9HEMI</name>
<dbReference type="EMBL" id="GEBQ01021536">
    <property type="protein sequence ID" value="JAT18441.1"/>
    <property type="molecule type" value="Transcribed_RNA"/>
</dbReference>
<proteinExistence type="predicted"/>
<accession>A0A1B6L487</accession>